<comment type="subcellular location">
    <subcellularLocation>
        <location evidence="1">Cell membrane</location>
        <topology evidence="1">Multi-pass membrane protein</topology>
    </subcellularLocation>
</comment>
<organism evidence="9 10">
    <name type="scientific">Microbacterium suwonense</name>
    <dbReference type="NCBI Taxonomy" id="683047"/>
    <lineage>
        <taxon>Bacteria</taxon>
        <taxon>Bacillati</taxon>
        <taxon>Actinomycetota</taxon>
        <taxon>Actinomycetes</taxon>
        <taxon>Micrococcales</taxon>
        <taxon>Microbacteriaceae</taxon>
        <taxon>Microbacterium</taxon>
    </lineage>
</organism>
<name>A0ABN6X3U1_9MICO</name>
<evidence type="ECO:0000256" key="7">
    <source>
        <dbReference type="SAM" id="Phobius"/>
    </source>
</evidence>
<evidence type="ECO:0000256" key="5">
    <source>
        <dbReference type="ARBA" id="ARBA00022989"/>
    </source>
</evidence>
<proteinExistence type="inferred from homology"/>
<feature type="transmembrane region" description="Helical" evidence="7">
    <location>
        <begin position="452"/>
        <end position="478"/>
    </location>
</feature>
<evidence type="ECO:0000256" key="1">
    <source>
        <dbReference type="ARBA" id="ARBA00004651"/>
    </source>
</evidence>
<feature type="transmembrane region" description="Helical" evidence="7">
    <location>
        <begin position="136"/>
        <end position="155"/>
    </location>
</feature>
<dbReference type="EMBL" id="AP027728">
    <property type="protein sequence ID" value="BDZ39381.1"/>
    <property type="molecule type" value="Genomic_DNA"/>
</dbReference>
<feature type="transmembrane region" description="Helical" evidence="7">
    <location>
        <begin position="175"/>
        <end position="195"/>
    </location>
</feature>
<keyword evidence="10" id="KW-1185">Reference proteome</keyword>
<feature type="transmembrane region" description="Helical" evidence="7">
    <location>
        <begin position="38"/>
        <end position="61"/>
    </location>
</feature>
<feature type="transmembrane region" description="Helical" evidence="7">
    <location>
        <begin position="257"/>
        <end position="279"/>
    </location>
</feature>
<evidence type="ECO:0000256" key="2">
    <source>
        <dbReference type="ARBA" id="ARBA00005236"/>
    </source>
</evidence>
<dbReference type="Pfam" id="PF02687">
    <property type="entry name" value="FtsX"/>
    <property type="match status" value="2"/>
</dbReference>
<feature type="transmembrane region" description="Helical" evidence="7">
    <location>
        <begin position="230"/>
        <end position="251"/>
    </location>
</feature>
<protein>
    <recommendedName>
        <fullName evidence="8">ABC3 transporter permease C-terminal domain-containing protein</fullName>
    </recommendedName>
</protein>
<comment type="similarity">
    <text evidence="2">Belongs to the ABC-4 integral membrane protein family. LolC/E subfamily.</text>
</comment>
<feature type="transmembrane region" description="Helical" evidence="7">
    <location>
        <begin position="313"/>
        <end position="331"/>
    </location>
</feature>
<keyword evidence="6 7" id="KW-0472">Membrane</keyword>
<evidence type="ECO:0000259" key="8">
    <source>
        <dbReference type="Pfam" id="PF02687"/>
    </source>
</evidence>
<keyword evidence="5 7" id="KW-1133">Transmembrane helix</keyword>
<feature type="transmembrane region" description="Helical" evidence="7">
    <location>
        <begin position="355"/>
        <end position="385"/>
    </location>
</feature>
<dbReference type="PANTHER" id="PTHR30489">
    <property type="entry name" value="LIPOPROTEIN-RELEASING SYSTEM TRANSMEMBRANE PROTEIN LOLE"/>
    <property type="match status" value="1"/>
</dbReference>
<evidence type="ECO:0000313" key="9">
    <source>
        <dbReference type="EMBL" id="BDZ39381.1"/>
    </source>
</evidence>
<reference evidence="10" key="1">
    <citation type="journal article" date="2019" name="Int. J. Syst. Evol. Microbiol.">
        <title>The Global Catalogue of Microorganisms (GCM) 10K type strain sequencing project: providing services to taxonomists for standard genome sequencing and annotation.</title>
        <authorList>
            <consortium name="The Broad Institute Genomics Platform"/>
            <consortium name="The Broad Institute Genome Sequencing Center for Infectious Disease"/>
            <person name="Wu L."/>
            <person name="Ma J."/>
        </authorList>
    </citation>
    <scope>NUCLEOTIDE SEQUENCE [LARGE SCALE GENOMIC DNA]</scope>
    <source>
        <strain evidence="10">NBRC 106310</strain>
    </source>
</reference>
<evidence type="ECO:0000256" key="4">
    <source>
        <dbReference type="ARBA" id="ARBA00022692"/>
    </source>
</evidence>
<accession>A0ABN6X3U1</accession>
<evidence type="ECO:0000313" key="10">
    <source>
        <dbReference type="Proteomes" id="UP001321543"/>
    </source>
</evidence>
<sequence>MSAVAAEAGPTGSPASGIRSLDRRRTGRLDWLRERGMGASILVSALAAAFGVILVEVTAYIGDALQSDPFIGDSETLAIVVAILSALLTGVAMYVAAIVTANTFSTIIAGRTRRIALMRLIGASARSQRAEVTGQGFAVGVIGALVGLVTGLGFSAVGMQIGSALLERVPESFTLAQPGIALPAIGVALTTWLAARIGSRRVLAVTPLQALGGSVERTHDDVAAHRGRNIFALVLLIVGGALLAGGVVLGLSTPLGVIVAFFGGVLSFTGLVAGAELIMPPVLRLTGRMFGGGATGRLAAENALRYPERSSRMAIGVVMGVALVTMFAVALESSKALMMRNSDDLPADFFAPMDAFATVMMVLVAVSAVIAAVGLVNLLTIGVVQRRRELGLLRAIGLTGRQVRRMVLLEAVHITVAATLTGLVLGIAYGWIAAQSLLGSVPVLPDYEPAGMVYPAIPWIPVAIIVGATALLTVIAAVTPTRLATRVAPVEALAAE</sequence>
<dbReference type="InterPro" id="IPR003838">
    <property type="entry name" value="ABC3_permease_C"/>
</dbReference>
<feature type="transmembrane region" description="Helical" evidence="7">
    <location>
        <begin position="406"/>
        <end position="432"/>
    </location>
</feature>
<feature type="domain" description="ABC3 transporter permease C-terminal" evidence="8">
    <location>
        <begin position="88"/>
        <end position="174"/>
    </location>
</feature>
<dbReference type="InterPro" id="IPR051447">
    <property type="entry name" value="Lipoprotein-release_system"/>
</dbReference>
<keyword evidence="4 7" id="KW-0812">Transmembrane</keyword>
<dbReference type="Proteomes" id="UP001321543">
    <property type="component" value="Chromosome"/>
</dbReference>
<dbReference type="PANTHER" id="PTHR30489:SF0">
    <property type="entry name" value="LIPOPROTEIN-RELEASING SYSTEM TRANSMEMBRANE PROTEIN LOLE"/>
    <property type="match status" value="1"/>
</dbReference>
<feature type="transmembrane region" description="Helical" evidence="7">
    <location>
        <begin position="76"/>
        <end position="109"/>
    </location>
</feature>
<evidence type="ECO:0000256" key="6">
    <source>
        <dbReference type="ARBA" id="ARBA00023136"/>
    </source>
</evidence>
<evidence type="ECO:0000256" key="3">
    <source>
        <dbReference type="ARBA" id="ARBA00022475"/>
    </source>
</evidence>
<keyword evidence="3" id="KW-1003">Cell membrane</keyword>
<feature type="domain" description="ABC3 transporter permease C-terminal" evidence="8">
    <location>
        <begin position="362"/>
        <end position="487"/>
    </location>
</feature>
<gene>
    <name evidence="9" type="ORF">GCM10025863_19950</name>
</gene>